<feature type="domain" description="Polysaccharide pyruvyl transferase" evidence="1">
    <location>
        <begin position="88"/>
        <end position="226"/>
    </location>
</feature>
<dbReference type="EMBL" id="JACHLA010000003">
    <property type="protein sequence ID" value="MBB6362714.1"/>
    <property type="molecule type" value="Genomic_DNA"/>
</dbReference>
<evidence type="ECO:0000313" key="3">
    <source>
        <dbReference type="Proteomes" id="UP000548425"/>
    </source>
</evidence>
<organism evidence="2 3">
    <name type="scientific">Acinetobacter lwoffii</name>
    <dbReference type="NCBI Taxonomy" id="28090"/>
    <lineage>
        <taxon>Bacteria</taxon>
        <taxon>Pseudomonadati</taxon>
        <taxon>Pseudomonadota</taxon>
        <taxon>Gammaproteobacteria</taxon>
        <taxon>Moraxellales</taxon>
        <taxon>Moraxellaceae</taxon>
        <taxon>Acinetobacter</taxon>
    </lineage>
</organism>
<evidence type="ECO:0000259" key="1">
    <source>
        <dbReference type="Pfam" id="PF04230"/>
    </source>
</evidence>
<dbReference type="Pfam" id="PF04230">
    <property type="entry name" value="PS_pyruv_trans"/>
    <property type="match status" value="1"/>
</dbReference>
<dbReference type="InterPro" id="IPR007345">
    <property type="entry name" value="Polysacch_pyruvyl_Trfase"/>
</dbReference>
<evidence type="ECO:0000313" key="2">
    <source>
        <dbReference type="EMBL" id="MBB6362714.1"/>
    </source>
</evidence>
<comment type="caution">
    <text evidence="2">The sequence shown here is derived from an EMBL/GenBank/DDBJ whole genome shotgun (WGS) entry which is preliminary data.</text>
</comment>
<name>A0AAW3VEA7_ACILW</name>
<proteinExistence type="predicted"/>
<gene>
    <name evidence="2" type="ORF">HNP34_000832</name>
</gene>
<reference evidence="2 3" key="1">
    <citation type="submission" date="2020-08" db="EMBL/GenBank/DDBJ databases">
        <title>Functional genomics of gut bacteria from endangered species of beetles.</title>
        <authorList>
            <person name="Carlos-Shanley C."/>
        </authorList>
    </citation>
    <scope>NUCLEOTIDE SEQUENCE [LARGE SCALE GENOMIC DNA]</scope>
    <source>
        <strain evidence="2 3">S00127</strain>
    </source>
</reference>
<accession>A0AAW3VEA7</accession>
<dbReference type="RefSeq" id="WP_180087076.1">
    <property type="nucleotide sequence ID" value="NZ_JACHLA010000003.1"/>
</dbReference>
<dbReference type="GO" id="GO:0016740">
    <property type="term" value="F:transferase activity"/>
    <property type="evidence" value="ECO:0007669"/>
    <property type="project" value="UniProtKB-KW"/>
</dbReference>
<protein>
    <submittedName>
        <fullName evidence="2">Pyruvyl transferase</fullName>
    </submittedName>
</protein>
<dbReference type="AlphaFoldDB" id="A0AAW3VEA7"/>
<keyword evidence="2" id="KW-0808">Transferase</keyword>
<dbReference type="Proteomes" id="UP000548425">
    <property type="component" value="Unassembled WGS sequence"/>
</dbReference>
<sequence length="291" mass="33768">MFFKKKLRVERASIVDARSEEVFKTLNNMLPCYWWDSTPNFGDWIGPWLISMKTGKSIVNSRNFSNVPKTIFSVGSVIHHLIDTDTEIQVWGSGLIKPIDNRKVRKFKKVIPRVTFLAVRGRLTKNELVQQLGINIPDIFGDPALLLPRYYSPKQQKKIKIALCPHYEHFDLLHQMFKEDEDIKVINVKREPWLVIDEIASADVCISSSLHGLIIAQAYGIPWIWLHFDDKKLIGDRFKFYDFYSTLKSCSNEHVVNLTTELNKEDILAASKRARLFEYDINLDLLDQSLV</sequence>